<dbReference type="Proteomes" id="UP001054945">
    <property type="component" value="Unassembled WGS sequence"/>
</dbReference>
<name>A0AAV4XR11_CAEEX</name>
<accession>A0AAV4XR11</accession>
<sequence>MAARDRHEQATFHLKHSSIQSLIHPHKVEKQRSVIAILRLRISPIICSQASPPFSVPRLTHRIAPENTVPGCV</sequence>
<protein>
    <submittedName>
        <fullName evidence="1">Uncharacterized protein</fullName>
    </submittedName>
</protein>
<evidence type="ECO:0000313" key="2">
    <source>
        <dbReference type="Proteomes" id="UP001054945"/>
    </source>
</evidence>
<reference evidence="1 2" key="1">
    <citation type="submission" date="2021-06" db="EMBL/GenBank/DDBJ databases">
        <title>Caerostris extrusa draft genome.</title>
        <authorList>
            <person name="Kono N."/>
            <person name="Arakawa K."/>
        </authorList>
    </citation>
    <scope>NUCLEOTIDE SEQUENCE [LARGE SCALE GENOMIC DNA]</scope>
</reference>
<evidence type="ECO:0000313" key="1">
    <source>
        <dbReference type="EMBL" id="GIY97626.1"/>
    </source>
</evidence>
<keyword evidence="2" id="KW-1185">Reference proteome</keyword>
<proteinExistence type="predicted"/>
<comment type="caution">
    <text evidence="1">The sequence shown here is derived from an EMBL/GenBank/DDBJ whole genome shotgun (WGS) entry which is preliminary data.</text>
</comment>
<gene>
    <name evidence="1" type="ORF">CEXT_198501</name>
</gene>
<organism evidence="1 2">
    <name type="scientific">Caerostris extrusa</name>
    <name type="common">Bark spider</name>
    <name type="synonym">Caerostris bankana</name>
    <dbReference type="NCBI Taxonomy" id="172846"/>
    <lineage>
        <taxon>Eukaryota</taxon>
        <taxon>Metazoa</taxon>
        <taxon>Ecdysozoa</taxon>
        <taxon>Arthropoda</taxon>
        <taxon>Chelicerata</taxon>
        <taxon>Arachnida</taxon>
        <taxon>Araneae</taxon>
        <taxon>Araneomorphae</taxon>
        <taxon>Entelegynae</taxon>
        <taxon>Araneoidea</taxon>
        <taxon>Araneidae</taxon>
        <taxon>Caerostris</taxon>
    </lineage>
</organism>
<dbReference type="AlphaFoldDB" id="A0AAV4XR11"/>
<dbReference type="EMBL" id="BPLR01018191">
    <property type="protein sequence ID" value="GIY97626.1"/>
    <property type="molecule type" value="Genomic_DNA"/>
</dbReference>